<dbReference type="EMBL" id="BQKE01000001">
    <property type="protein sequence ID" value="GJM61909.1"/>
    <property type="molecule type" value="Genomic_DNA"/>
</dbReference>
<dbReference type="GO" id="GO:0004177">
    <property type="term" value="F:aminopeptidase activity"/>
    <property type="evidence" value="ECO:0007669"/>
    <property type="project" value="UniProtKB-KW"/>
</dbReference>
<protein>
    <submittedName>
        <fullName evidence="1">Aminopeptidase</fullName>
    </submittedName>
</protein>
<evidence type="ECO:0000313" key="2">
    <source>
        <dbReference type="Proteomes" id="UP001310022"/>
    </source>
</evidence>
<keyword evidence="1" id="KW-0031">Aminopeptidase</keyword>
<reference evidence="1 2" key="1">
    <citation type="submission" date="2021-12" db="EMBL/GenBank/DDBJ databases">
        <title>Genome sequencing of bacteria with rrn-lacking chromosome and rrn-plasmid.</title>
        <authorList>
            <person name="Anda M."/>
            <person name="Iwasaki W."/>
        </authorList>
    </citation>
    <scope>NUCLEOTIDE SEQUENCE [LARGE SCALE GENOMIC DNA]</scope>
    <source>
        <strain evidence="1 2">NBRC 15940</strain>
    </source>
</reference>
<sequence>MFKKILLGVLLVLFGLALLYAELIAYGLMQAQGQLKVLLKASPIEDYLEDEQYPDSLKSKLRLIQEVRDFGFQELGIFENQNYTKMYDQGGKPTLWVVSACEPFALKPVEWKFPLVGTFPYKGFFDLEKARKERAAMDELGKDTSIRTVSAWSTLGWFSDPVMSNFLNNGDGELAELILHELTHGTLFVKDSVQFNENLATFIGHQGAIRFLKKRYGKESEAYKTYIDQWGDERKFVNYMLGGAKALDGLYKSFDPALVQEEKSIQKQEMIDAICQNLDTVSFSEGSHYRGLFRDRKPNNAYFMSFVRYREYYDELERELQQKYQGNVKLLLEDYKLKYSSM</sequence>
<dbReference type="InterPro" id="IPR014553">
    <property type="entry name" value="Aminopept"/>
</dbReference>
<name>A0AAN4VZ66_9BACT</name>
<dbReference type="RefSeq" id="WP_338237343.1">
    <property type="nucleotide sequence ID" value="NZ_BQKE01000001.1"/>
</dbReference>
<keyword evidence="2" id="KW-1185">Reference proteome</keyword>
<dbReference type="AlphaFoldDB" id="A0AAN4VZ66"/>
<dbReference type="Pfam" id="PF10023">
    <property type="entry name" value="Aminopep"/>
    <property type="match status" value="1"/>
</dbReference>
<evidence type="ECO:0000313" key="1">
    <source>
        <dbReference type="EMBL" id="GJM61909.1"/>
    </source>
</evidence>
<comment type="caution">
    <text evidence="1">The sequence shown here is derived from an EMBL/GenBank/DDBJ whole genome shotgun (WGS) entry which is preliminary data.</text>
</comment>
<proteinExistence type="predicted"/>
<dbReference type="Proteomes" id="UP001310022">
    <property type="component" value="Unassembled WGS sequence"/>
</dbReference>
<keyword evidence="1" id="KW-0645">Protease</keyword>
<organism evidence="1 2">
    <name type="scientific">Persicobacter diffluens</name>
    <dbReference type="NCBI Taxonomy" id="981"/>
    <lineage>
        <taxon>Bacteria</taxon>
        <taxon>Pseudomonadati</taxon>
        <taxon>Bacteroidota</taxon>
        <taxon>Cytophagia</taxon>
        <taxon>Cytophagales</taxon>
        <taxon>Persicobacteraceae</taxon>
        <taxon>Persicobacter</taxon>
    </lineage>
</organism>
<keyword evidence="1" id="KW-0378">Hydrolase</keyword>
<accession>A0AAN4VZ66</accession>
<gene>
    <name evidence="1" type="ORF">PEDI_24610</name>
</gene>